<dbReference type="Gene3D" id="3.90.226.10">
    <property type="entry name" value="2-enoyl-CoA Hydratase, Chain A, domain 1"/>
    <property type="match status" value="1"/>
</dbReference>
<sequence>MHCHYLVSVDNADLGMPEVTLPVVPGMEGCHWAFRKTSPENYYKLLQMLLEGRFVKAKDATGWLVDYDYAGSMEEALVTALMI</sequence>
<dbReference type="Proteomes" id="UP000178943">
    <property type="component" value="Unassembled WGS sequence"/>
</dbReference>
<evidence type="ECO:0000313" key="1">
    <source>
        <dbReference type="EMBL" id="OGF58773.1"/>
    </source>
</evidence>
<dbReference type="EMBL" id="MFGW01000232">
    <property type="protein sequence ID" value="OGF58773.1"/>
    <property type="molecule type" value="Genomic_DNA"/>
</dbReference>
<gene>
    <name evidence="1" type="ORF">A2Y62_09720</name>
</gene>
<dbReference type="InterPro" id="IPR029045">
    <property type="entry name" value="ClpP/crotonase-like_dom_sf"/>
</dbReference>
<reference evidence="1 2" key="1">
    <citation type="journal article" date="2016" name="Nat. Commun.">
        <title>Thousands of microbial genomes shed light on interconnected biogeochemical processes in an aquifer system.</title>
        <authorList>
            <person name="Anantharaman K."/>
            <person name="Brown C.T."/>
            <person name="Hug L.A."/>
            <person name="Sharon I."/>
            <person name="Castelle C.J."/>
            <person name="Probst A.J."/>
            <person name="Thomas B.C."/>
            <person name="Singh A."/>
            <person name="Wilkins M.J."/>
            <person name="Karaoz U."/>
            <person name="Brodie E.L."/>
            <person name="Williams K.H."/>
            <person name="Hubbard S.S."/>
            <person name="Banfield J.F."/>
        </authorList>
    </citation>
    <scope>NUCLEOTIDE SEQUENCE [LARGE SCALE GENOMIC DNA]</scope>
</reference>
<comment type="caution">
    <text evidence="1">The sequence shown here is derived from an EMBL/GenBank/DDBJ whole genome shotgun (WGS) entry which is preliminary data.</text>
</comment>
<protein>
    <submittedName>
        <fullName evidence="1">Uncharacterized protein</fullName>
    </submittedName>
</protein>
<evidence type="ECO:0000313" key="2">
    <source>
        <dbReference type="Proteomes" id="UP000178943"/>
    </source>
</evidence>
<proteinExistence type="predicted"/>
<organism evidence="1 2">
    <name type="scientific">Candidatus Fischerbacteria bacterium RBG_13_37_8</name>
    <dbReference type="NCBI Taxonomy" id="1817863"/>
    <lineage>
        <taxon>Bacteria</taxon>
        <taxon>Candidatus Fischeribacteriota</taxon>
    </lineage>
</organism>
<dbReference type="AlphaFoldDB" id="A0A1F5V5S2"/>
<name>A0A1F5V5S2_9BACT</name>
<accession>A0A1F5V5S2</accession>
<dbReference type="SUPFAM" id="SSF52096">
    <property type="entry name" value="ClpP/crotonase"/>
    <property type="match status" value="1"/>
</dbReference>